<evidence type="ECO:0000256" key="5">
    <source>
        <dbReference type="ARBA" id="ARBA00022691"/>
    </source>
</evidence>
<dbReference type="SUPFAM" id="SSF53335">
    <property type="entry name" value="S-adenosyl-L-methionine-dependent methyltransferases"/>
    <property type="match status" value="1"/>
</dbReference>
<dbReference type="InterPro" id="IPR057286">
    <property type="entry name" value="PUA_NSUN2"/>
</dbReference>
<reference evidence="12 13" key="1">
    <citation type="journal article" date="2019" name="Sci. Rep.">
        <title>Comparative genomics of chytrid fungi reveal insights into the obligate biotrophic and pathogenic lifestyle of Synchytrium endobioticum.</title>
        <authorList>
            <person name="van de Vossenberg B.T.L.H."/>
            <person name="Warris S."/>
            <person name="Nguyen H.D.T."/>
            <person name="van Gent-Pelzer M.P.E."/>
            <person name="Joly D.L."/>
            <person name="van de Geest H.C."/>
            <person name="Bonants P.J.M."/>
            <person name="Smith D.S."/>
            <person name="Levesque C.A."/>
            <person name="van der Lee T.A.J."/>
        </authorList>
    </citation>
    <scope>NUCLEOTIDE SEQUENCE [LARGE SCALE GENOMIC DNA]</scope>
    <source>
        <strain evidence="12 13">CBS 675.73</strain>
    </source>
</reference>
<evidence type="ECO:0000256" key="3">
    <source>
        <dbReference type="ARBA" id="ARBA00022603"/>
    </source>
</evidence>
<evidence type="ECO:0000259" key="11">
    <source>
        <dbReference type="PROSITE" id="PS51686"/>
    </source>
</evidence>
<feature type="region of interest" description="Disordered" evidence="10">
    <location>
        <begin position="453"/>
        <end position="476"/>
    </location>
</feature>
<feature type="compositionally biased region" description="Gly residues" evidence="10">
    <location>
        <begin position="11"/>
        <end position="20"/>
    </location>
</feature>
<keyword evidence="8" id="KW-0539">Nucleus</keyword>
<dbReference type="PROSITE" id="PS51686">
    <property type="entry name" value="SAM_MT_RSMB_NOP"/>
    <property type="match status" value="1"/>
</dbReference>
<dbReference type="GO" id="GO:0016428">
    <property type="term" value="F:tRNA (cytidine-5-)-methyltransferase activity"/>
    <property type="evidence" value="ECO:0007669"/>
    <property type="project" value="InterPro"/>
</dbReference>
<dbReference type="OrthoDB" id="6093671at2759"/>
<feature type="region of interest" description="Disordered" evidence="10">
    <location>
        <begin position="687"/>
        <end position="707"/>
    </location>
</feature>
<dbReference type="InterPro" id="IPR023270">
    <property type="entry name" value="RCMT_NCL1"/>
</dbReference>
<proteinExistence type="inferred from homology"/>
<comment type="caution">
    <text evidence="9">Lacks conserved residue(s) required for the propagation of feature annotation.</text>
</comment>
<accession>A0A507FKY6</accession>
<keyword evidence="5 9" id="KW-0949">S-adenosyl-L-methionine</keyword>
<dbReference type="InterPro" id="IPR023267">
    <property type="entry name" value="RCMT"/>
</dbReference>
<dbReference type="Pfam" id="PF01189">
    <property type="entry name" value="Methyltr_RsmB-F"/>
    <property type="match status" value="1"/>
</dbReference>
<feature type="binding site" evidence="9">
    <location>
        <begin position="178"/>
        <end position="184"/>
    </location>
    <ligand>
        <name>S-adenosyl-L-methionine</name>
        <dbReference type="ChEBI" id="CHEBI:59789"/>
    </ligand>
</feature>
<evidence type="ECO:0000256" key="1">
    <source>
        <dbReference type="ARBA" id="ARBA00004123"/>
    </source>
</evidence>
<keyword evidence="13" id="KW-1185">Reference proteome</keyword>
<dbReference type="PRINTS" id="PR02008">
    <property type="entry name" value="RCMTFAMILY"/>
</dbReference>
<dbReference type="Proteomes" id="UP000320333">
    <property type="component" value="Unassembled WGS sequence"/>
</dbReference>
<keyword evidence="2" id="KW-0820">tRNA-binding</keyword>
<comment type="subcellular location">
    <subcellularLocation>
        <location evidence="1">Nucleus</location>
    </subcellularLocation>
</comment>
<evidence type="ECO:0000256" key="7">
    <source>
        <dbReference type="ARBA" id="ARBA00022884"/>
    </source>
</evidence>
<dbReference type="GO" id="GO:0005737">
    <property type="term" value="C:cytoplasm"/>
    <property type="evidence" value="ECO:0007669"/>
    <property type="project" value="TreeGrafter"/>
</dbReference>
<evidence type="ECO:0000256" key="8">
    <source>
        <dbReference type="ARBA" id="ARBA00023242"/>
    </source>
</evidence>
<evidence type="ECO:0000313" key="13">
    <source>
        <dbReference type="Proteomes" id="UP000320333"/>
    </source>
</evidence>
<feature type="active site" description="Nucleophile" evidence="9">
    <location>
        <position position="318"/>
    </location>
</feature>
<organism evidence="12 13">
    <name type="scientific">Chytriomyces confervae</name>
    <dbReference type="NCBI Taxonomy" id="246404"/>
    <lineage>
        <taxon>Eukaryota</taxon>
        <taxon>Fungi</taxon>
        <taxon>Fungi incertae sedis</taxon>
        <taxon>Chytridiomycota</taxon>
        <taxon>Chytridiomycota incertae sedis</taxon>
        <taxon>Chytridiomycetes</taxon>
        <taxon>Chytridiales</taxon>
        <taxon>Chytriomycetaceae</taxon>
        <taxon>Chytriomyces</taxon>
    </lineage>
</organism>
<evidence type="ECO:0000256" key="6">
    <source>
        <dbReference type="ARBA" id="ARBA00022694"/>
    </source>
</evidence>
<protein>
    <recommendedName>
        <fullName evidence="11">SAM-dependent MTase RsmB/NOP-type domain-containing protein</fullName>
    </recommendedName>
</protein>
<feature type="compositionally biased region" description="Basic residues" evidence="10">
    <location>
        <begin position="1"/>
        <end position="10"/>
    </location>
</feature>
<keyword evidence="4 9" id="KW-0808">Transferase</keyword>
<comment type="similarity">
    <text evidence="9">Belongs to the class I-like SAM-binding methyltransferase superfamily. RsmB/NOP family.</text>
</comment>
<keyword evidence="3 9" id="KW-0489">Methyltransferase</keyword>
<feature type="domain" description="SAM-dependent MTase RsmB/NOP-type" evidence="11">
    <location>
        <begin position="60"/>
        <end position="425"/>
    </location>
</feature>
<dbReference type="Pfam" id="PF25378">
    <property type="entry name" value="PUA_NSUN2"/>
    <property type="match status" value="1"/>
</dbReference>
<feature type="compositionally biased region" description="Acidic residues" evidence="10">
    <location>
        <begin position="695"/>
        <end position="707"/>
    </location>
</feature>
<sequence length="707" mass="78664">MGKRGGRGGRGRGGGRGGPKNGDQAKDVRGTYAEQPMFNDTFEAYYKAQEILSPEEWATNMETLRSVLPTNFRFAGSKANSAKLLELMKKNYFPSLQDVVIEGEKVPSPEPLPWYPNNFGWQYKATRSAIRSNEGIKKFHEFLMAETECGNVSRQEAVSMIPPLLLGVQPGDYVLDMCAAPGSKTAQLIEAIHSNNEVLPTGLIVANDADYKRAYMLVKQSKRLQSPCLVVTNHEAQFFPYIYYKAKNDESAGEKVLQFDRILCDVPCCGDGTLRKNRMIWKNWHQNDGNSLNKIQLAILIRAIHFLKVGGRVVYSTCTFNPVENEAVVAAALNMCGSAIKLLDVSDHLPNLKRRPGVSSWKVMDPAKNMHDKYETVPEKYQDKKVYPDNFPPENAASLNLDRCLRIIPADQDTGAFFVAVFEKVEPYGGLDEQAAKPATGLKRKAAEEVAEESSTAKRVQLDEQPETSQKKDKNVAWDGKHEEPFVFVPNDHKDITDIVDFYGVKPEFPTDQFVVRSLNPVYKTLYLVSTAVKRLLSAENSSKLKIVNTGVKIMTRVRETATSYTFPYRVVAEGVSTISPYLTDKRVIVCAKEDIKLLLEKEYPMTADMSEMFQKSVAGLATGSFIVRFSPDDDCAGSLHEDIVLPILRSPMSCSLLVAKEERKSLMSRVFGAHFSVQMGLDKDEIAPAKDGAAEDDVSAAPADDE</sequence>
<dbReference type="InterPro" id="IPR029063">
    <property type="entry name" value="SAM-dependent_MTases_sf"/>
</dbReference>
<keyword evidence="7 9" id="KW-0694">RNA-binding</keyword>
<name>A0A507FKY6_9FUNG</name>
<evidence type="ECO:0000256" key="4">
    <source>
        <dbReference type="ARBA" id="ARBA00022679"/>
    </source>
</evidence>
<evidence type="ECO:0000256" key="2">
    <source>
        <dbReference type="ARBA" id="ARBA00022555"/>
    </source>
</evidence>
<dbReference type="EMBL" id="QEAP01000049">
    <property type="protein sequence ID" value="TPX76370.1"/>
    <property type="molecule type" value="Genomic_DNA"/>
</dbReference>
<dbReference type="GO" id="GO:0000049">
    <property type="term" value="F:tRNA binding"/>
    <property type="evidence" value="ECO:0007669"/>
    <property type="project" value="UniProtKB-KW"/>
</dbReference>
<dbReference type="InterPro" id="IPR001678">
    <property type="entry name" value="MeTrfase_RsmB-F_NOP2_dom"/>
</dbReference>
<dbReference type="PANTHER" id="PTHR22808:SF1">
    <property type="entry name" value="RNA CYTOSINE-C(5)-METHYLTRANSFERASE NSUN2-RELATED"/>
    <property type="match status" value="1"/>
</dbReference>
<gene>
    <name evidence="12" type="ORF">CcCBS67573_g02368</name>
</gene>
<dbReference type="InterPro" id="IPR057285">
    <property type="entry name" value="Pre-PUA_NSUN2"/>
</dbReference>
<dbReference type="AlphaFoldDB" id="A0A507FKY6"/>
<feature type="binding site" evidence="9">
    <location>
        <position position="265"/>
    </location>
    <ligand>
        <name>S-adenosyl-L-methionine</name>
        <dbReference type="ChEBI" id="CHEBI:59789"/>
    </ligand>
</feature>
<keyword evidence="6" id="KW-0819">tRNA processing</keyword>
<dbReference type="Pfam" id="PF25376">
    <property type="entry name" value="Pre-PUA_NSUN2"/>
    <property type="match status" value="1"/>
</dbReference>
<feature type="binding site" evidence="9">
    <location>
        <position position="208"/>
    </location>
    <ligand>
        <name>S-adenosyl-L-methionine</name>
        <dbReference type="ChEBI" id="CHEBI:59789"/>
    </ligand>
</feature>
<dbReference type="GO" id="GO:0005634">
    <property type="term" value="C:nucleus"/>
    <property type="evidence" value="ECO:0007669"/>
    <property type="project" value="UniProtKB-SubCell"/>
</dbReference>
<evidence type="ECO:0000313" key="12">
    <source>
        <dbReference type="EMBL" id="TPX76370.1"/>
    </source>
</evidence>
<dbReference type="PANTHER" id="PTHR22808">
    <property type="entry name" value="NCL1 YEAST -RELATED NOL1/NOP2/FMU SUN DOMAIN-CONTAINING"/>
    <property type="match status" value="1"/>
</dbReference>
<dbReference type="Gene3D" id="3.40.50.150">
    <property type="entry name" value="Vaccinia Virus protein VP39"/>
    <property type="match status" value="1"/>
</dbReference>
<dbReference type="STRING" id="246404.A0A507FKY6"/>
<feature type="region of interest" description="Disordered" evidence="10">
    <location>
        <begin position="1"/>
        <end position="27"/>
    </location>
</feature>
<dbReference type="GO" id="GO:0030488">
    <property type="term" value="P:tRNA methylation"/>
    <property type="evidence" value="ECO:0007669"/>
    <property type="project" value="TreeGrafter"/>
</dbReference>
<evidence type="ECO:0000256" key="9">
    <source>
        <dbReference type="PROSITE-ProRule" id="PRU01023"/>
    </source>
</evidence>
<comment type="caution">
    <text evidence="12">The sequence shown here is derived from an EMBL/GenBank/DDBJ whole genome shotgun (WGS) entry which is preliminary data.</text>
</comment>
<evidence type="ECO:0000256" key="10">
    <source>
        <dbReference type="SAM" id="MobiDB-lite"/>
    </source>
</evidence>
<dbReference type="PRINTS" id="PR02011">
    <property type="entry name" value="RCMTNCL1"/>
</dbReference>
<dbReference type="InterPro" id="IPR049560">
    <property type="entry name" value="MeTrfase_RsmB-F_NOP2_cat"/>
</dbReference>